<keyword evidence="2" id="KW-1185">Reference proteome</keyword>
<gene>
    <name evidence="1" type="ORF">BpHYR1_033542</name>
</gene>
<protein>
    <submittedName>
        <fullName evidence="1">Uncharacterized protein</fullName>
    </submittedName>
</protein>
<evidence type="ECO:0000313" key="1">
    <source>
        <dbReference type="EMBL" id="RNA09285.1"/>
    </source>
</evidence>
<name>A0A3M7QEC5_BRAPC</name>
<sequence length="110" mass="12430">MIYKSFNYQKSAHLAEQFELLNCDVGVAISDIDDTINIIKFDPNDDSLFDIQSIPKITSESHKHITNCFIISKKSTSKNVINRNFDSKTFNNIVINNNKSAPISSGEFKV</sequence>
<accession>A0A3M7QEC5</accession>
<organism evidence="1 2">
    <name type="scientific">Brachionus plicatilis</name>
    <name type="common">Marine rotifer</name>
    <name type="synonym">Brachionus muelleri</name>
    <dbReference type="NCBI Taxonomy" id="10195"/>
    <lineage>
        <taxon>Eukaryota</taxon>
        <taxon>Metazoa</taxon>
        <taxon>Spiralia</taxon>
        <taxon>Gnathifera</taxon>
        <taxon>Rotifera</taxon>
        <taxon>Eurotatoria</taxon>
        <taxon>Monogononta</taxon>
        <taxon>Pseudotrocha</taxon>
        <taxon>Ploima</taxon>
        <taxon>Brachionidae</taxon>
        <taxon>Brachionus</taxon>
    </lineage>
</organism>
<dbReference type="EMBL" id="REGN01006489">
    <property type="protein sequence ID" value="RNA09285.1"/>
    <property type="molecule type" value="Genomic_DNA"/>
</dbReference>
<evidence type="ECO:0000313" key="2">
    <source>
        <dbReference type="Proteomes" id="UP000276133"/>
    </source>
</evidence>
<dbReference type="AlphaFoldDB" id="A0A3M7QEC5"/>
<comment type="caution">
    <text evidence="1">The sequence shown here is derived from an EMBL/GenBank/DDBJ whole genome shotgun (WGS) entry which is preliminary data.</text>
</comment>
<dbReference type="Proteomes" id="UP000276133">
    <property type="component" value="Unassembled WGS sequence"/>
</dbReference>
<reference evidence="1 2" key="1">
    <citation type="journal article" date="2018" name="Sci. Rep.">
        <title>Genomic signatures of local adaptation to the degree of environmental predictability in rotifers.</title>
        <authorList>
            <person name="Franch-Gras L."/>
            <person name="Hahn C."/>
            <person name="Garcia-Roger E.M."/>
            <person name="Carmona M.J."/>
            <person name="Serra M."/>
            <person name="Gomez A."/>
        </authorList>
    </citation>
    <scope>NUCLEOTIDE SEQUENCE [LARGE SCALE GENOMIC DNA]</scope>
    <source>
        <strain evidence="1">HYR1</strain>
    </source>
</reference>
<proteinExistence type="predicted"/>